<feature type="compositionally biased region" description="Basic and acidic residues" evidence="1">
    <location>
        <begin position="31"/>
        <end position="44"/>
    </location>
</feature>
<proteinExistence type="predicted"/>
<sequence length="187" mass="20672">MQPAEPMGSPPSTQDIPDHIPVDAALAPEHQPFEHTRKLRREDFTKEEEETGSRLAKHSLSPEQLGVVGYVRDVAGFVKDAVHEARERRNHQRQLSDEEAEQQRQRHRPAGATPIPRASQNEADDGISSLSPSSASKSPLAEAVTGLFPGLDPHGSPSCTHADELRSDLRHSTHQMESPDHRLLPED</sequence>
<organism evidence="2 3">
    <name type="scientific">Syncephalastrum racemosum</name>
    <name type="common">Filamentous fungus</name>
    <dbReference type="NCBI Taxonomy" id="13706"/>
    <lineage>
        <taxon>Eukaryota</taxon>
        <taxon>Fungi</taxon>
        <taxon>Fungi incertae sedis</taxon>
        <taxon>Mucoromycota</taxon>
        <taxon>Mucoromycotina</taxon>
        <taxon>Mucoromycetes</taxon>
        <taxon>Mucorales</taxon>
        <taxon>Syncephalastraceae</taxon>
        <taxon>Syncephalastrum</taxon>
    </lineage>
</organism>
<evidence type="ECO:0000256" key="1">
    <source>
        <dbReference type="SAM" id="MobiDB-lite"/>
    </source>
</evidence>
<name>A0A1X2HDL7_SYNRA</name>
<dbReference type="AlphaFoldDB" id="A0A1X2HDL7"/>
<dbReference type="InParanoid" id="A0A1X2HDL7"/>
<feature type="region of interest" description="Disordered" evidence="1">
    <location>
        <begin position="1"/>
        <end position="63"/>
    </location>
</feature>
<protein>
    <submittedName>
        <fullName evidence="2">Uncharacterized protein</fullName>
    </submittedName>
</protein>
<feature type="compositionally biased region" description="Basic and acidic residues" evidence="1">
    <location>
        <begin position="177"/>
        <end position="187"/>
    </location>
</feature>
<dbReference type="EMBL" id="MCGN01000005">
    <property type="protein sequence ID" value="ORY96862.1"/>
    <property type="molecule type" value="Genomic_DNA"/>
</dbReference>
<reference evidence="2 3" key="1">
    <citation type="submission" date="2016-07" db="EMBL/GenBank/DDBJ databases">
        <title>Pervasive Adenine N6-methylation of Active Genes in Fungi.</title>
        <authorList>
            <consortium name="DOE Joint Genome Institute"/>
            <person name="Mondo S.J."/>
            <person name="Dannebaum R.O."/>
            <person name="Kuo R.C."/>
            <person name="Labutti K."/>
            <person name="Haridas S."/>
            <person name="Kuo A."/>
            <person name="Salamov A."/>
            <person name="Ahrendt S.R."/>
            <person name="Lipzen A."/>
            <person name="Sullivan W."/>
            <person name="Andreopoulos W.B."/>
            <person name="Clum A."/>
            <person name="Lindquist E."/>
            <person name="Daum C."/>
            <person name="Ramamoorthy G.K."/>
            <person name="Gryganskyi A."/>
            <person name="Culley D."/>
            <person name="Magnuson J.K."/>
            <person name="James T.Y."/>
            <person name="O'Malley M.A."/>
            <person name="Stajich J.E."/>
            <person name="Spatafora J.W."/>
            <person name="Visel A."/>
            <person name="Grigoriev I.V."/>
        </authorList>
    </citation>
    <scope>NUCLEOTIDE SEQUENCE [LARGE SCALE GENOMIC DNA]</scope>
    <source>
        <strain evidence="2 3">NRRL 2496</strain>
    </source>
</reference>
<feature type="region of interest" description="Disordered" evidence="1">
    <location>
        <begin position="83"/>
        <end position="187"/>
    </location>
</feature>
<keyword evidence="3" id="KW-1185">Reference proteome</keyword>
<dbReference type="Proteomes" id="UP000242180">
    <property type="component" value="Unassembled WGS sequence"/>
</dbReference>
<dbReference type="OMA" id="MMHINSE"/>
<dbReference type="OrthoDB" id="2287871at2759"/>
<evidence type="ECO:0000313" key="3">
    <source>
        <dbReference type="Proteomes" id="UP000242180"/>
    </source>
</evidence>
<accession>A0A1X2HDL7</accession>
<feature type="compositionally biased region" description="Basic and acidic residues" evidence="1">
    <location>
        <begin position="161"/>
        <end position="171"/>
    </location>
</feature>
<evidence type="ECO:0000313" key="2">
    <source>
        <dbReference type="EMBL" id="ORY96862.1"/>
    </source>
</evidence>
<comment type="caution">
    <text evidence="2">The sequence shown here is derived from an EMBL/GenBank/DDBJ whole genome shotgun (WGS) entry which is preliminary data.</text>
</comment>
<feature type="compositionally biased region" description="Low complexity" evidence="1">
    <location>
        <begin position="128"/>
        <end position="141"/>
    </location>
</feature>
<gene>
    <name evidence="2" type="ORF">BCR43DRAFT_492400</name>
</gene>